<dbReference type="Pfam" id="PF01124">
    <property type="entry name" value="MAPEG"/>
    <property type="match status" value="1"/>
</dbReference>
<dbReference type="PANTHER" id="PTHR31004:SF1">
    <property type="entry name" value="TRANSMEMBRANE PROTEIN 79"/>
    <property type="match status" value="1"/>
</dbReference>
<feature type="transmembrane region" description="Helical" evidence="5">
    <location>
        <begin position="53"/>
        <end position="76"/>
    </location>
</feature>
<evidence type="ECO:0000256" key="5">
    <source>
        <dbReference type="SAM" id="Phobius"/>
    </source>
</evidence>
<accession>A0ABS9DSC1</accession>
<evidence type="ECO:0000313" key="7">
    <source>
        <dbReference type="Proteomes" id="UP001521209"/>
    </source>
</evidence>
<evidence type="ECO:0000256" key="1">
    <source>
        <dbReference type="ARBA" id="ARBA00004370"/>
    </source>
</evidence>
<feature type="transmembrane region" description="Helical" evidence="5">
    <location>
        <begin position="183"/>
        <end position="204"/>
    </location>
</feature>
<dbReference type="Gene3D" id="1.20.120.550">
    <property type="entry name" value="Membrane associated eicosanoid/glutathione metabolism-like domain"/>
    <property type="match status" value="1"/>
</dbReference>
<protein>
    <submittedName>
        <fullName evidence="6">MAPEG family protein</fullName>
    </submittedName>
</protein>
<evidence type="ECO:0000256" key="4">
    <source>
        <dbReference type="ARBA" id="ARBA00023136"/>
    </source>
</evidence>
<comment type="subcellular location">
    <subcellularLocation>
        <location evidence="1">Membrane</location>
    </subcellularLocation>
</comment>
<organism evidence="6 7">
    <name type="scientific">Acidiphilium iwatense</name>
    <dbReference type="NCBI Taxonomy" id="768198"/>
    <lineage>
        <taxon>Bacteria</taxon>
        <taxon>Pseudomonadati</taxon>
        <taxon>Pseudomonadota</taxon>
        <taxon>Alphaproteobacteria</taxon>
        <taxon>Acetobacterales</taxon>
        <taxon>Acidocellaceae</taxon>
        <taxon>Acidiphilium</taxon>
    </lineage>
</organism>
<gene>
    <name evidence="6" type="ORF">L2A60_02690</name>
</gene>
<dbReference type="SUPFAM" id="SSF161084">
    <property type="entry name" value="MAPEG domain-like"/>
    <property type="match status" value="1"/>
</dbReference>
<comment type="caution">
    <text evidence="6">The sequence shown here is derived from an EMBL/GenBank/DDBJ whole genome shotgun (WGS) entry which is preliminary data.</text>
</comment>
<keyword evidence="2 5" id="KW-0812">Transmembrane</keyword>
<feature type="transmembrane region" description="Helical" evidence="5">
    <location>
        <begin position="159"/>
        <end position="177"/>
    </location>
</feature>
<feature type="transmembrane region" description="Helical" evidence="5">
    <location>
        <begin position="105"/>
        <end position="123"/>
    </location>
</feature>
<dbReference type="PANTHER" id="PTHR31004">
    <property type="entry name" value="TRANSMEMBRANE PROTEIN 79"/>
    <property type="match status" value="1"/>
</dbReference>
<name>A0ABS9DSC1_9PROT</name>
<evidence type="ECO:0000256" key="2">
    <source>
        <dbReference type="ARBA" id="ARBA00022692"/>
    </source>
</evidence>
<keyword evidence="3 5" id="KW-1133">Transmembrane helix</keyword>
<reference evidence="6 7" key="1">
    <citation type="submission" date="2022-01" db="EMBL/GenBank/DDBJ databases">
        <authorList>
            <person name="Won M."/>
            <person name="Kim S.-J."/>
            <person name="Kwon S.-W."/>
        </authorList>
    </citation>
    <scope>NUCLEOTIDE SEQUENCE [LARGE SCALE GENOMIC DNA]</scope>
    <source>
        <strain evidence="6 7">KCTC 23505</strain>
    </source>
</reference>
<sequence length="216" mass="23317">MNDAESEKGAFIRQRRAGMIAIAVAMPVALLLWLAIAYLVSPLPGMDSLGSRMLFTLKCCCLAVLFCLVTGVEAVAHERLSSPAFDPLSGFETWRLRVNQRYLQNTLEQILVFMAALFGLAAYSPDGSAMRGVLATTVVWILARAAFWIGYHRSAAMRGLGAPGMALSMIVLLYVASRIGYEVGGFVGAAVPVVAFLAIEAFLFRATRPLRSADPP</sequence>
<proteinExistence type="predicted"/>
<evidence type="ECO:0000313" key="6">
    <source>
        <dbReference type="EMBL" id="MCF3945592.1"/>
    </source>
</evidence>
<dbReference type="Proteomes" id="UP001521209">
    <property type="component" value="Unassembled WGS sequence"/>
</dbReference>
<keyword evidence="7" id="KW-1185">Reference proteome</keyword>
<feature type="transmembrane region" description="Helical" evidence="5">
    <location>
        <begin position="129"/>
        <end position="147"/>
    </location>
</feature>
<dbReference type="InterPro" id="IPR001129">
    <property type="entry name" value="Membr-assoc_MAPEG"/>
</dbReference>
<keyword evidence="4 5" id="KW-0472">Membrane</keyword>
<feature type="transmembrane region" description="Helical" evidence="5">
    <location>
        <begin position="20"/>
        <end position="41"/>
    </location>
</feature>
<dbReference type="EMBL" id="JAKGBZ010000003">
    <property type="protein sequence ID" value="MCF3945592.1"/>
    <property type="molecule type" value="Genomic_DNA"/>
</dbReference>
<dbReference type="InterPro" id="IPR023352">
    <property type="entry name" value="MAPEG-like_dom_sf"/>
</dbReference>
<evidence type="ECO:0000256" key="3">
    <source>
        <dbReference type="ARBA" id="ARBA00022989"/>
    </source>
</evidence>